<reference evidence="3" key="1">
    <citation type="submission" date="2019-01" db="EMBL/GenBank/DDBJ databases">
        <title>Anaerobic oxidation of ethane by archaea from a marine hydrocarbon seep.</title>
        <authorList>
            <person name="Musat F."/>
        </authorList>
    </citation>
    <scope>NUCLEOTIDE SEQUENCE [LARGE SCALE GENOMIC DNA]</scope>
</reference>
<gene>
    <name evidence="2" type="ORF">AEth_00573</name>
</gene>
<feature type="transmembrane region" description="Helical" evidence="1">
    <location>
        <begin position="146"/>
        <end position="170"/>
    </location>
</feature>
<organism evidence="2 3">
    <name type="scientific">Candidatus Argoarchaeum ethanivorans</name>
    <dbReference type="NCBI Taxonomy" id="2608793"/>
    <lineage>
        <taxon>Archaea</taxon>
        <taxon>Methanobacteriati</taxon>
        <taxon>Methanobacteriota</taxon>
        <taxon>Stenosarchaea group</taxon>
        <taxon>Methanomicrobia</taxon>
        <taxon>Methanosarcinales</taxon>
        <taxon>Methanosarcinales incertae sedis</taxon>
        <taxon>GOM Arc I cluster</taxon>
        <taxon>Candidatus Argoarchaeum</taxon>
    </lineage>
</organism>
<feature type="transmembrane region" description="Helical" evidence="1">
    <location>
        <begin position="55"/>
        <end position="73"/>
    </location>
</feature>
<keyword evidence="1" id="KW-1133">Transmembrane helix</keyword>
<dbReference type="AlphaFoldDB" id="A0A8B6SDG4"/>
<name>A0A8B6SDG4_9EURY</name>
<accession>A0A8B6SDG4</accession>
<dbReference type="Proteomes" id="UP000291831">
    <property type="component" value="Unassembled WGS sequence"/>
</dbReference>
<sequence>MSNINKPEVTLWILKWQHFLSNFFHLKIVASLFIFYVPIIITGYILQTIYNYRIFTLNIHVALLWIGMAPYIIENAFNYINDFFYRNKIIFLNKDEWKALYFYEMKRIQTSKYFLQFGLPWGIITSFVLSYCLYNNAPIIIQFWSIISFFILFFVSAIGFVGILLLISILNNLGPVSIWGTGDLTEKSSNTGADPEHTTTHAQNRRLRDYLPDCVHHNIQVLINP</sequence>
<feature type="transmembrane region" description="Helical" evidence="1">
    <location>
        <begin position="113"/>
        <end position="134"/>
    </location>
</feature>
<evidence type="ECO:0000256" key="1">
    <source>
        <dbReference type="SAM" id="Phobius"/>
    </source>
</evidence>
<comment type="caution">
    <text evidence="2">The sequence shown here is derived from an EMBL/GenBank/DDBJ whole genome shotgun (WGS) entry which is preliminary data.</text>
</comment>
<protein>
    <submittedName>
        <fullName evidence="2">Uncharacterized protein</fullName>
    </submittedName>
</protein>
<dbReference type="EMBL" id="RPGO01000009">
    <property type="protein sequence ID" value="RZB32250.1"/>
    <property type="molecule type" value="Genomic_DNA"/>
</dbReference>
<evidence type="ECO:0000313" key="2">
    <source>
        <dbReference type="EMBL" id="RZB32250.1"/>
    </source>
</evidence>
<proteinExistence type="predicted"/>
<evidence type="ECO:0000313" key="3">
    <source>
        <dbReference type="Proteomes" id="UP000291831"/>
    </source>
</evidence>
<keyword evidence="1" id="KW-0472">Membrane</keyword>
<feature type="transmembrane region" description="Helical" evidence="1">
    <location>
        <begin position="24"/>
        <end position="46"/>
    </location>
</feature>
<keyword evidence="1" id="KW-0812">Transmembrane</keyword>